<dbReference type="PANTHER" id="PTHR17271">
    <property type="entry name" value="PLECKSTRIN HOMOLOGY PH DOMAIN-CONTAINING PROTEIN"/>
    <property type="match status" value="1"/>
</dbReference>
<feature type="coiled-coil region" evidence="1">
    <location>
        <begin position="145"/>
        <end position="193"/>
    </location>
</feature>
<organism evidence="3 4">
    <name type="scientific">Muraenolepis orangiensis</name>
    <name type="common">Patagonian moray cod</name>
    <dbReference type="NCBI Taxonomy" id="630683"/>
    <lineage>
        <taxon>Eukaryota</taxon>
        <taxon>Metazoa</taxon>
        <taxon>Chordata</taxon>
        <taxon>Craniata</taxon>
        <taxon>Vertebrata</taxon>
        <taxon>Euteleostomi</taxon>
        <taxon>Actinopterygii</taxon>
        <taxon>Neopterygii</taxon>
        <taxon>Teleostei</taxon>
        <taxon>Neoteleostei</taxon>
        <taxon>Acanthomorphata</taxon>
        <taxon>Zeiogadaria</taxon>
        <taxon>Gadariae</taxon>
        <taxon>Gadiformes</taxon>
        <taxon>Muraenolepidoidei</taxon>
        <taxon>Muraenolepididae</taxon>
        <taxon>Muraenolepis</taxon>
    </lineage>
</organism>
<feature type="compositionally biased region" description="Basic and acidic residues" evidence="2">
    <location>
        <begin position="731"/>
        <end position="746"/>
    </location>
</feature>
<gene>
    <name evidence="3" type="ORF">NHX12_032346</name>
</gene>
<dbReference type="InterPro" id="IPR052223">
    <property type="entry name" value="Actin_Cytoskeleton_Reg"/>
</dbReference>
<dbReference type="PANTHER" id="PTHR17271:SF9">
    <property type="entry name" value="MYOSIN PHOSPHATASE RHO-INTERACTING PROTEIN"/>
    <property type="match status" value="1"/>
</dbReference>
<evidence type="ECO:0000256" key="1">
    <source>
        <dbReference type="SAM" id="Coils"/>
    </source>
</evidence>
<feature type="region of interest" description="Disordered" evidence="2">
    <location>
        <begin position="502"/>
        <end position="526"/>
    </location>
</feature>
<dbReference type="OrthoDB" id="9942268at2759"/>
<feature type="coiled-coil region" evidence="1">
    <location>
        <begin position="587"/>
        <end position="614"/>
    </location>
</feature>
<dbReference type="Proteomes" id="UP001148018">
    <property type="component" value="Unassembled WGS sequence"/>
</dbReference>
<proteinExistence type="predicted"/>
<protein>
    <submittedName>
        <fullName evidence="3">Uncharacterized protein</fullName>
    </submittedName>
</protein>
<feature type="region of interest" description="Disordered" evidence="2">
    <location>
        <begin position="705"/>
        <end position="746"/>
    </location>
</feature>
<keyword evidence="4" id="KW-1185">Reference proteome</keyword>
<reference evidence="3" key="1">
    <citation type="submission" date="2022-07" db="EMBL/GenBank/DDBJ databases">
        <title>Chromosome-level genome of Muraenolepis orangiensis.</title>
        <authorList>
            <person name="Kim J."/>
        </authorList>
    </citation>
    <scope>NUCLEOTIDE SEQUENCE</scope>
    <source>
        <strain evidence="3">KU_S4_2022</strain>
        <tissue evidence="3">Muscle</tissue>
    </source>
</reference>
<keyword evidence="1" id="KW-0175">Coiled coil</keyword>
<feature type="compositionally biased region" description="Low complexity" evidence="2">
    <location>
        <begin position="506"/>
        <end position="516"/>
    </location>
</feature>
<name>A0A9Q0II52_9TELE</name>
<feature type="coiled-coil region" evidence="1">
    <location>
        <begin position="254"/>
        <end position="340"/>
    </location>
</feature>
<dbReference type="EMBL" id="JANIIK010000047">
    <property type="protein sequence ID" value="KAJ3601377.1"/>
    <property type="molecule type" value="Genomic_DNA"/>
</dbReference>
<dbReference type="AlphaFoldDB" id="A0A9Q0II52"/>
<sequence length="758" mass="88378">MTSGVRQNWVQAVLTNVKPDHTPEVKRDTEDSKILAQDGCRQARYRSCDPPEATNQQPPQQQAHEQCKMEQGPTDVPRGLPYLEEEEEPEEGLTMCDQRPLVTGEKRLQRINHDLHVELETQRRSQDEAQQAQLLVTGNATAIAGVQLEKDRQRFQERLEEWESHITSLQSQLQQSEDQRREAERALLKLQQYVQGYQDARTEADRLRQHLQEVTVCLHSNEEAQAKKEVRLQKHLVLLQESQDRERRSLASSLDQAECLSLDLQERLERAEQQVQCLGQDPSWTRKIQDAQQQLQAELVCTVAAVQKLQEEREQLRCHCQELENQLGEVDADVSRLQNRLKTEETDYYNLEHSYERVNEDLHLALGKVDEREGELQDIREGYERLLDCKEQELKIQECKEEHGRLQALCHKQDLVLMDEQKSFSQELSQHQEKNTVLREQLEDIKQKRKVAEAGNEQLLENIQNTENVHKESIQKLEKEFQEKIKELQHIHEEEMKQLVSCYSKSSSISDTTTSPPESPEEPSSIERKMGAIHELEREFQTTKEEFGSQMWDKDHTLTVRKAYQADFEKLKASCDQGVLVMEEMYRQLVEDLKQQHQREVAELLQEKDKLLKEETAATIAAIVVVKRAHREELKRSRRSQHVLENGDIAQLHAEHENEIQALRKELEVLSAQHAHRCVENSKMSQELERERQALSKCQKQIQEHRSREGMCQRGVSTAPPVKLTNQESSSKSRDLHEMESLKEGLSVQERRKLFESL</sequence>
<evidence type="ECO:0000313" key="4">
    <source>
        <dbReference type="Proteomes" id="UP001148018"/>
    </source>
</evidence>
<dbReference type="GO" id="GO:0051015">
    <property type="term" value="F:actin filament binding"/>
    <property type="evidence" value="ECO:0007669"/>
    <property type="project" value="TreeGrafter"/>
</dbReference>
<dbReference type="GO" id="GO:0015629">
    <property type="term" value="C:actin cytoskeleton"/>
    <property type="evidence" value="ECO:0007669"/>
    <property type="project" value="TreeGrafter"/>
</dbReference>
<evidence type="ECO:0000256" key="2">
    <source>
        <dbReference type="SAM" id="MobiDB-lite"/>
    </source>
</evidence>
<comment type="caution">
    <text evidence="3">The sequence shown here is derived from an EMBL/GenBank/DDBJ whole genome shotgun (WGS) entry which is preliminary data.</text>
</comment>
<evidence type="ECO:0000313" key="3">
    <source>
        <dbReference type="EMBL" id="KAJ3601377.1"/>
    </source>
</evidence>
<accession>A0A9Q0II52</accession>
<feature type="coiled-coil region" evidence="1">
    <location>
        <begin position="380"/>
        <end position="498"/>
    </location>
</feature>
<feature type="region of interest" description="Disordered" evidence="2">
    <location>
        <begin position="42"/>
        <end position="78"/>
    </location>
</feature>